<dbReference type="PANTHER" id="PTHR21708">
    <property type="entry name" value="PROBABLE 2-DEHYDROPANTOATE 2-REDUCTASE"/>
    <property type="match status" value="1"/>
</dbReference>
<dbReference type="GO" id="GO:0005737">
    <property type="term" value="C:cytoplasm"/>
    <property type="evidence" value="ECO:0007669"/>
    <property type="project" value="TreeGrafter"/>
</dbReference>
<feature type="compositionally biased region" description="Polar residues" evidence="2">
    <location>
        <begin position="900"/>
        <end position="934"/>
    </location>
</feature>
<dbReference type="PANTHER" id="PTHR21708:SF25">
    <property type="entry name" value="PROTEIN PAM1-RELATED"/>
    <property type="match status" value="1"/>
</dbReference>
<reference evidence="3 4" key="1">
    <citation type="journal article" date="2023" name="Elife">
        <title>Identification of key yeast species and microbe-microbe interactions impacting larval growth of Drosophila in the wild.</title>
        <authorList>
            <person name="Mure A."/>
            <person name="Sugiura Y."/>
            <person name="Maeda R."/>
            <person name="Honda K."/>
            <person name="Sakurai N."/>
            <person name="Takahashi Y."/>
            <person name="Watada M."/>
            <person name="Katoh T."/>
            <person name="Gotoh A."/>
            <person name="Gotoh Y."/>
            <person name="Taniguchi I."/>
            <person name="Nakamura K."/>
            <person name="Hayashi T."/>
            <person name="Katayama T."/>
            <person name="Uemura T."/>
            <person name="Hattori Y."/>
        </authorList>
    </citation>
    <scope>NUCLEOTIDE SEQUENCE [LARGE SCALE GENOMIC DNA]</scope>
    <source>
        <strain evidence="3 4">SC-9</strain>
    </source>
</reference>
<accession>A0AAV5QH39</accession>
<feature type="compositionally biased region" description="Polar residues" evidence="2">
    <location>
        <begin position="527"/>
        <end position="542"/>
    </location>
</feature>
<feature type="compositionally biased region" description="Polar residues" evidence="2">
    <location>
        <begin position="807"/>
        <end position="817"/>
    </location>
</feature>
<feature type="compositionally biased region" description="Basic residues" evidence="2">
    <location>
        <begin position="969"/>
        <end position="983"/>
    </location>
</feature>
<feature type="region of interest" description="Disordered" evidence="2">
    <location>
        <begin position="436"/>
        <end position="546"/>
    </location>
</feature>
<dbReference type="GeneID" id="90071674"/>
<feature type="compositionally biased region" description="Polar residues" evidence="2">
    <location>
        <begin position="844"/>
        <end position="891"/>
    </location>
</feature>
<feature type="compositionally biased region" description="Low complexity" evidence="2">
    <location>
        <begin position="935"/>
        <end position="947"/>
    </location>
</feature>
<comment type="caution">
    <text evidence="3">The sequence shown here is derived from an EMBL/GenBank/DDBJ whole genome shotgun (WGS) entry which is preliminary data.</text>
</comment>
<evidence type="ECO:0000313" key="3">
    <source>
        <dbReference type="EMBL" id="GMM33695.1"/>
    </source>
</evidence>
<dbReference type="EMBL" id="BTFZ01000002">
    <property type="protein sequence ID" value="GMM33695.1"/>
    <property type="molecule type" value="Genomic_DNA"/>
</dbReference>
<dbReference type="InterPro" id="IPR013328">
    <property type="entry name" value="6PGD_dom2"/>
</dbReference>
<feature type="compositionally biased region" description="Low complexity" evidence="2">
    <location>
        <begin position="437"/>
        <end position="486"/>
    </location>
</feature>
<feature type="compositionally biased region" description="Low complexity" evidence="2">
    <location>
        <begin position="684"/>
        <end position="698"/>
    </location>
</feature>
<sequence length="983" mass="106487">MDSLNILFAGTSPILAYYAWKLSTVANVSLLIHDNSLAAQISTNGMVWVSRGQKHVFRPSKVFSSLSELSSSNFDAIFISSTSLQQLTTLCSQLNPLVGPNTAFIVESTGYLQLESYVVSNLQSPQHPSPIVFSIMCESDIKHVPNSPIFLHQQKSTHDYIYLGTARNTNDAPHSETSRVLFARLSSSFERADALLFKPSTTSEFLNYQWKLALPRIIFNPLLVLFELPYPVEISKEILAKPLISGLLNELSDLISKMGCKSFKGFESENALLNTWSKLYSDNCGSDDTQVLEKALTDLSINSKPEYVGSPNFFFEFYHQQQLDHDTLLLQPILLADDFSIKTPYLEFLYTTICQFAKLNNSTLVTTSSLFFIRNTQEISRKLKNLDNTNNLETRIVSLVNKNRSLEDSNASLIKQINELSLQLNSQRREMAKMSQYSNNNNNNNSANPYLNANPSSNALNGSSGTSTSSGSRSSGNSRPMSSASRRQSLVNGSNGQLTVNSVQASPQRSPARNSVHQLNFDLGPGKNNSVQQNPRNENSNEGMDDGYAELVDLSFTAMKFTGEARTRTPSPNSRMLNGNPNGNSPGGMGNGPGNPVSAINGTNNVKGQANGNVARSNSFTNSGRKPVAAIPNGNPTGPMVNVKNSRASVRRSASHQSNLYPNQQQQQQHRPTVRLIGNGNGTVSSNSVPQQQPQQPVNSVAMIPLSAQASFVDKPFGNSSSYLPIQDVSARFTPQSRKNRKSGMPMLGSRVASGASLATMGNPSMAHNVPPATPTSGNGKRDIDEYSLYGGASLPNGAVQRPPRNRASSYKNLATMSANSNIPNNNNRPVNNNIGNGAAYHSNRIQMQPPNQMSSANNSAQTTPGHSPSLMNSTQTPPTQGSHNTISSAPELNGAPIMAQSQGSNDSKNSIHSDGIFSNINSGSIDTQNSSAVPQQSKDLPQQPQQAVASVTASQLESLGRSNTNSSIKKKSKMKSFFGKKK</sequence>
<feature type="compositionally biased region" description="Polar residues" evidence="2">
    <location>
        <begin position="598"/>
        <end position="624"/>
    </location>
</feature>
<dbReference type="Gene3D" id="1.10.1040.10">
    <property type="entry name" value="N-(1-d-carboxylethyl)-l-norvaline Dehydrogenase, domain 2"/>
    <property type="match status" value="1"/>
</dbReference>
<feature type="compositionally biased region" description="Polar residues" evidence="2">
    <location>
        <begin position="487"/>
        <end position="518"/>
    </location>
</feature>
<dbReference type="Proteomes" id="UP001360560">
    <property type="component" value="Unassembled WGS sequence"/>
</dbReference>
<feature type="compositionally biased region" description="Low complexity" evidence="2">
    <location>
        <begin position="818"/>
        <end position="839"/>
    </location>
</feature>
<evidence type="ECO:0000313" key="4">
    <source>
        <dbReference type="Proteomes" id="UP001360560"/>
    </source>
</evidence>
<feature type="compositionally biased region" description="Polar residues" evidence="2">
    <location>
        <begin position="568"/>
        <end position="577"/>
    </location>
</feature>
<proteinExistence type="predicted"/>
<dbReference type="InterPro" id="IPR051402">
    <property type="entry name" value="KPR-Related"/>
</dbReference>
<organism evidence="3 4">
    <name type="scientific">Saccharomycopsis crataegensis</name>
    <dbReference type="NCBI Taxonomy" id="43959"/>
    <lineage>
        <taxon>Eukaryota</taxon>
        <taxon>Fungi</taxon>
        <taxon>Dikarya</taxon>
        <taxon>Ascomycota</taxon>
        <taxon>Saccharomycotina</taxon>
        <taxon>Saccharomycetes</taxon>
        <taxon>Saccharomycopsidaceae</taxon>
        <taxon>Saccharomycopsis</taxon>
    </lineage>
</organism>
<protein>
    <submittedName>
        <fullName evidence="3">Svl3 protein</fullName>
    </submittedName>
</protein>
<gene>
    <name evidence="3" type="ORF">DASC09_010200</name>
</gene>
<dbReference type="RefSeq" id="XP_064850695.1">
    <property type="nucleotide sequence ID" value="XM_064994623.1"/>
</dbReference>
<evidence type="ECO:0000256" key="2">
    <source>
        <dbReference type="SAM" id="MobiDB-lite"/>
    </source>
</evidence>
<keyword evidence="1" id="KW-0175">Coiled coil</keyword>
<name>A0AAV5QH39_9ASCO</name>
<feature type="region of interest" description="Disordered" evidence="2">
    <location>
        <begin position="564"/>
        <end position="698"/>
    </location>
</feature>
<feature type="coiled-coil region" evidence="1">
    <location>
        <begin position="403"/>
        <end position="430"/>
    </location>
</feature>
<feature type="compositionally biased region" description="Polar residues" evidence="2">
    <location>
        <begin position="948"/>
        <end position="966"/>
    </location>
</feature>
<keyword evidence="4" id="KW-1185">Reference proteome</keyword>
<evidence type="ECO:0000256" key="1">
    <source>
        <dbReference type="SAM" id="Coils"/>
    </source>
</evidence>
<dbReference type="AlphaFoldDB" id="A0AAV5QH39"/>
<feature type="region of interest" description="Disordered" evidence="2">
    <location>
        <begin position="758"/>
        <end position="983"/>
    </location>
</feature>
<dbReference type="Gene3D" id="3.40.50.720">
    <property type="entry name" value="NAD(P)-binding Rossmann-like Domain"/>
    <property type="match status" value="1"/>
</dbReference>